<feature type="domain" description="FAD dependent oxidoreductase" evidence="1">
    <location>
        <begin position="3"/>
        <end position="44"/>
    </location>
</feature>
<dbReference type="SUPFAM" id="SSF51905">
    <property type="entry name" value="FAD/NAD(P)-binding domain"/>
    <property type="match status" value="1"/>
</dbReference>
<evidence type="ECO:0000259" key="1">
    <source>
        <dbReference type="Pfam" id="PF01266"/>
    </source>
</evidence>
<feature type="non-terminal residue" evidence="2">
    <location>
        <position position="45"/>
    </location>
</feature>
<proteinExistence type="predicted"/>
<organism evidence="2">
    <name type="scientific">marine metagenome</name>
    <dbReference type="NCBI Taxonomy" id="408172"/>
    <lineage>
        <taxon>unclassified sequences</taxon>
        <taxon>metagenomes</taxon>
        <taxon>ecological metagenomes</taxon>
    </lineage>
</organism>
<gene>
    <name evidence="2" type="ORF">METZ01_LOCUS292231</name>
</gene>
<dbReference type="Gene3D" id="3.50.50.60">
    <property type="entry name" value="FAD/NAD(P)-binding domain"/>
    <property type="match status" value="1"/>
</dbReference>
<sequence length="45" mass="4711">MNVIVIGAGILGSVISYYLSIRGANVTLIEKNEPGDGASQVSFAW</sequence>
<protein>
    <recommendedName>
        <fullName evidence="1">FAD dependent oxidoreductase domain-containing protein</fullName>
    </recommendedName>
</protein>
<dbReference type="EMBL" id="UINC01088819">
    <property type="protein sequence ID" value="SVC39377.1"/>
    <property type="molecule type" value="Genomic_DNA"/>
</dbReference>
<dbReference type="Pfam" id="PF01266">
    <property type="entry name" value="DAO"/>
    <property type="match status" value="1"/>
</dbReference>
<dbReference type="AlphaFoldDB" id="A0A382LVL4"/>
<dbReference type="InterPro" id="IPR036188">
    <property type="entry name" value="FAD/NAD-bd_sf"/>
</dbReference>
<accession>A0A382LVL4</accession>
<name>A0A382LVL4_9ZZZZ</name>
<evidence type="ECO:0000313" key="2">
    <source>
        <dbReference type="EMBL" id="SVC39377.1"/>
    </source>
</evidence>
<reference evidence="2" key="1">
    <citation type="submission" date="2018-05" db="EMBL/GenBank/DDBJ databases">
        <authorList>
            <person name="Lanie J.A."/>
            <person name="Ng W.-L."/>
            <person name="Kazmierczak K.M."/>
            <person name="Andrzejewski T.M."/>
            <person name="Davidsen T.M."/>
            <person name="Wayne K.J."/>
            <person name="Tettelin H."/>
            <person name="Glass J.I."/>
            <person name="Rusch D."/>
            <person name="Podicherti R."/>
            <person name="Tsui H.-C.T."/>
            <person name="Winkler M.E."/>
        </authorList>
    </citation>
    <scope>NUCLEOTIDE SEQUENCE</scope>
</reference>
<dbReference type="InterPro" id="IPR006076">
    <property type="entry name" value="FAD-dep_OxRdtase"/>
</dbReference>